<dbReference type="InterPro" id="IPR052552">
    <property type="entry name" value="YeaO-like"/>
</dbReference>
<organism evidence="1 2">
    <name type="scientific">Corynebacterium sphenisci DSM 44792</name>
    <dbReference type="NCBI Taxonomy" id="1437874"/>
    <lineage>
        <taxon>Bacteria</taxon>
        <taxon>Bacillati</taxon>
        <taxon>Actinomycetota</taxon>
        <taxon>Actinomycetes</taxon>
        <taxon>Mycobacteriales</taxon>
        <taxon>Corynebacteriaceae</taxon>
        <taxon>Corynebacterium</taxon>
    </lineage>
</organism>
<protein>
    <recommendedName>
        <fullName evidence="3">Uroporphyrin-III methyltransferase</fullName>
    </recommendedName>
</protein>
<dbReference type="RefSeq" id="WP_075690962.1">
    <property type="nucleotide sequence ID" value="NZ_CP009248.1"/>
</dbReference>
<dbReference type="KEGG" id="csph:CSPHI_00155"/>
<name>A0A1L7CV76_9CORY</name>
<dbReference type="EMBL" id="CP009248">
    <property type="protein sequence ID" value="APT89775.1"/>
    <property type="molecule type" value="Genomic_DNA"/>
</dbReference>
<dbReference type="PANTHER" id="PTHR36849">
    <property type="entry name" value="CYTOPLASMIC PROTEIN-RELATED"/>
    <property type="match status" value="1"/>
</dbReference>
<keyword evidence="2" id="KW-1185">Reference proteome</keyword>
<dbReference type="PANTHER" id="PTHR36849:SF1">
    <property type="entry name" value="CYTOPLASMIC PROTEIN"/>
    <property type="match status" value="1"/>
</dbReference>
<accession>A0A1L7CV76</accession>
<dbReference type="OrthoDB" id="9790745at2"/>
<dbReference type="Pfam" id="PF22752">
    <property type="entry name" value="DUF488-N3i"/>
    <property type="match status" value="1"/>
</dbReference>
<evidence type="ECO:0000313" key="1">
    <source>
        <dbReference type="EMBL" id="APT89775.1"/>
    </source>
</evidence>
<sequence>MTEVNDAIRTLKIHDLRHRDEAPAGARILVDRMWPRGVAKADVDLTGRLPQVAPSPGLRTWFGHDPERFAEFTRRYRAELDERLADADHGGEDDDGAADQLRELLDRAAAATAEEPLLLVYGAADREHNHAEVLAGWLRERIG</sequence>
<proteinExistence type="predicted"/>
<dbReference type="Proteomes" id="UP000185469">
    <property type="component" value="Chromosome"/>
</dbReference>
<evidence type="ECO:0000313" key="2">
    <source>
        <dbReference type="Proteomes" id="UP000185469"/>
    </source>
</evidence>
<dbReference type="STRING" id="1437874.CSPHI_00155"/>
<dbReference type="AlphaFoldDB" id="A0A1L7CV76"/>
<evidence type="ECO:0008006" key="3">
    <source>
        <dbReference type="Google" id="ProtNLM"/>
    </source>
</evidence>
<gene>
    <name evidence="1" type="ORF">CSPHI_00155</name>
</gene>
<reference evidence="1 2" key="1">
    <citation type="submission" date="2014-08" db="EMBL/GenBank/DDBJ databases">
        <title>Complete genome sequence of Corynebacterium sphenisci CECT 5990(T) (=DSM 44792(T)), isolated from healthy wild penguins.</title>
        <authorList>
            <person name="Ruckert C."/>
            <person name="Albersmeier A."/>
            <person name="Winkler A."/>
            <person name="Kalinowski J."/>
        </authorList>
    </citation>
    <scope>NUCLEOTIDE SEQUENCE [LARGE SCALE GENOMIC DNA]</scope>
    <source>
        <strain evidence="1 2">DSM 44792</strain>
    </source>
</reference>